<dbReference type="SUPFAM" id="SSF75304">
    <property type="entry name" value="Amidase signature (AS) enzymes"/>
    <property type="match status" value="1"/>
</dbReference>
<organism evidence="2 3">
    <name type="scientific">Clostridium boliviensis</name>
    <dbReference type="NCBI Taxonomy" id="318465"/>
    <lineage>
        <taxon>Bacteria</taxon>
        <taxon>Bacillati</taxon>
        <taxon>Bacillota</taxon>
        <taxon>Clostridia</taxon>
        <taxon>Eubacteriales</taxon>
        <taxon>Clostridiaceae</taxon>
        <taxon>Clostridium</taxon>
    </lineage>
</organism>
<dbReference type="InterPro" id="IPR023631">
    <property type="entry name" value="Amidase_dom"/>
</dbReference>
<reference evidence="2 3" key="1">
    <citation type="submission" date="2023-10" db="EMBL/GenBank/DDBJ databases">
        <title>A novel Glycoside Hydrolase 43-Like Enzyme from Clostrdium boliviensis is an Endo-xylanase, and a Candidate for Xylooligosaccharides Production from Different Xylan Substrates.</title>
        <authorList>
            <person name="Alvarez M.T."/>
            <person name="Rocabado-Villegas L.R."/>
            <person name="Salas-Veizaga D.M."/>
            <person name="Linares-Pasten J.A."/>
            <person name="Gudmundsdottir E.E."/>
            <person name="Hreggvidsson G.O."/>
            <person name="Adlercreutz P."/>
            <person name="Nordberg Karlsson E."/>
        </authorList>
    </citation>
    <scope>NUCLEOTIDE SEQUENCE [LARGE SCALE GENOMIC DNA]</scope>
    <source>
        <strain evidence="2 3">E-1</strain>
    </source>
</reference>
<dbReference type="RefSeq" id="WP_318067116.1">
    <property type="nucleotide sequence ID" value="NZ_JAWONS010000329.1"/>
</dbReference>
<dbReference type="PANTHER" id="PTHR42678:SF34">
    <property type="entry name" value="OS04G0183300 PROTEIN"/>
    <property type="match status" value="1"/>
</dbReference>
<dbReference type="PANTHER" id="PTHR42678">
    <property type="entry name" value="AMIDASE"/>
    <property type="match status" value="1"/>
</dbReference>
<sequence length="395" mass="43198">MEQAKKMDSMKVNSNGVMFGLPVLIKDNIDVSGLLTTAGSLALSDNIAKKDARIVANLRRNGALILGKTNMTEFANYTGDNMPGGYSSRGGQVKNAYDRAKNPSGSSSGSAVAMSAGFCSAAIGTDASFSIVGCVTENGVTGLKPAHGSLSSDGINPIAITLDSAGPITRDLSDSLLVYSCMRDEALQPIEPIVPEKMKLAINIFNRDQVSEIQLARYDTELNELNELKADHVQITEVTHVHTEYQCDIMRFEFRHDLEKYLSKSRASLKTLKEIVSYYESNPDQMMKYGDYYLRGALECDSGDLDNIVYIKAMTERKRLRKEVIKSISKYDACLMTGPTNVMHFIGLPSLALRLCMAGDGTPRGIILYGADERRLLAAALTIERYCAPITMPKL</sequence>
<feature type="domain" description="Amidase" evidence="1">
    <location>
        <begin position="2"/>
        <end position="336"/>
    </location>
</feature>
<dbReference type="InterPro" id="IPR036928">
    <property type="entry name" value="AS_sf"/>
</dbReference>
<dbReference type="Proteomes" id="UP001276854">
    <property type="component" value="Unassembled WGS sequence"/>
</dbReference>
<protein>
    <submittedName>
        <fullName evidence="2">Amidase family protein</fullName>
    </submittedName>
</protein>
<evidence type="ECO:0000313" key="3">
    <source>
        <dbReference type="Proteomes" id="UP001276854"/>
    </source>
</evidence>
<accession>A0ABU4GTF7</accession>
<evidence type="ECO:0000313" key="2">
    <source>
        <dbReference type="EMBL" id="MDW2800911.1"/>
    </source>
</evidence>
<keyword evidence="3" id="KW-1185">Reference proteome</keyword>
<dbReference type="Pfam" id="PF01425">
    <property type="entry name" value="Amidase"/>
    <property type="match status" value="1"/>
</dbReference>
<dbReference type="Gene3D" id="3.90.1300.10">
    <property type="entry name" value="Amidase signature (AS) domain"/>
    <property type="match status" value="1"/>
</dbReference>
<dbReference type="EMBL" id="JAWONS010000329">
    <property type="protein sequence ID" value="MDW2800911.1"/>
    <property type="molecule type" value="Genomic_DNA"/>
</dbReference>
<comment type="caution">
    <text evidence="2">The sequence shown here is derived from an EMBL/GenBank/DDBJ whole genome shotgun (WGS) entry which is preliminary data.</text>
</comment>
<gene>
    <name evidence="2" type="ORF">RZO55_25410</name>
</gene>
<name>A0ABU4GTF7_9CLOT</name>
<evidence type="ECO:0000259" key="1">
    <source>
        <dbReference type="Pfam" id="PF01425"/>
    </source>
</evidence>
<proteinExistence type="predicted"/>